<dbReference type="EMBL" id="BAAAPC010000003">
    <property type="protein sequence ID" value="GAA1987027.1"/>
    <property type="molecule type" value="Genomic_DNA"/>
</dbReference>
<proteinExistence type="predicted"/>
<keyword evidence="5" id="KW-1185">Reference proteome</keyword>
<dbReference type="InterPro" id="IPR018711">
    <property type="entry name" value="NAGPA"/>
</dbReference>
<keyword evidence="2" id="KW-0732">Signal</keyword>
<feature type="region of interest" description="Disordered" evidence="1">
    <location>
        <begin position="186"/>
        <end position="205"/>
    </location>
</feature>
<evidence type="ECO:0000256" key="2">
    <source>
        <dbReference type="SAM" id="SignalP"/>
    </source>
</evidence>
<protein>
    <recommendedName>
        <fullName evidence="3">Phosphodiester glycosidase domain-containing protein</fullName>
    </recommendedName>
</protein>
<evidence type="ECO:0000313" key="5">
    <source>
        <dbReference type="Proteomes" id="UP001501585"/>
    </source>
</evidence>
<reference evidence="4 5" key="1">
    <citation type="journal article" date="2019" name="Int. J. Syst. Evol. Microbiol.">
        <title>The Global Catalogue of Microorganisms (GCM) 10K type strain sequencing project: providing services to taxonomists for standard genome sequencing and annotation.</title>
        <authorList>
            <consortium name="The Broad Institute Genomics Platform"/>
            <consortium name="The Broad Institute Genome Sequencing Center for Infectious Disease"/>
            <person name="Wu L."/>
            <person name="Ma J."/>
        </authorList>
    </citation>
    <scope>NUCLEOTIDE SEQUENCE [LARGE SCALE GENOMIC DNA]</scope>
    <source>
        <strain evidence="4 5">JCM 15313</strain>
    </source>
</reference>
<name>A0ABN2SHX0_9ACTN</name>
<dbReference type="PANTHER" id="PTHR40446:SF2">
    <property type="entry name" value="N-ACETYLGLUCOSAMINE-1-PHOSPHODIESTER ALPHA-N-ACETYLGLUCOSAMINIDASE"/>
    <property type="match status" value="1"/>
</dbReference>
<accession>A0ABN2SHX0</accession>
<organism evidence="4 5">
    <name type="scientific">Nocardiopsis rhodophaea</name>
    <dbReference type="NCBI Taxonomy" id="280238"/>
    <lineage>
        <taxon>Bacteria</taxon>
        <taxon>Bacillati</taxon>
        <taxon>Actinomycetota</taxon>
        <taxon>Actinomycetes</taxon>
        <taxon>Streptosporangiales</taxon>
        <taxon>Nocardiopsidaceae</taxon>
        <taxon>Nocardiopsis</taxon>
    </lineage>
</organism>
<evidence type="ECO:0000259" key="3">
    <source>
        <dbReference type="Pfam" id="PF09992"/>
    </source>
</evidence>
<comment type="caution">
    <text evidence="4">The sequence shown here is derived from an EMBL/GenBank/DDBJ whole genome shotgun (WGS) entry which is preliminary data.</text>
</comment>
<evidence type="ECO:0000256" key="1">
    <source>
        <dbReference type="SAM" id="MobiDB-lite"/>
    </source>
</evidence>
<dbReference type="Proteomes" id="UP001501585">
    <property type="component" value="Unassembled WGS sequence"/>
</dbReference>
<feature type="domain" description="Phosphodiester glycosidase" evidence="3">
    <location>
        <begin position="245"/>
        <end position="384"/>
    </location>
</feature>
<dbReference type="PANTHER" id="PTHR40446">
    <property type="entry name" value="N-ACETYLGLUCOSAMINE-1-PHOSPHODIESTER ALPHA-N-ACETYLGLUCOSAMINIDASE"/>
    <property type="match status" value="1"/>
</dbReference>
<sequence length="742" mass="78234">MSSRFGTARVFLSALVIPLLLVLLSPAAVAGVVHGPVSETSRLQPVAPGMVLTSTEVREEPEGTTGRRQHFSTLSVDLGDGDGATIGYVDSGTVTGAAPLPQMVKPHDTAVAAVNGDYFDINLSSAPLGAAVRDGRVLKSPTGTHVNAATFASDGTGRIQPVRFTGSATLPSGSLRVDRLNSHEIPDDGVGAFTSDWGEQPRERATRDAERVTELEITDGVVRDIRDKPGRGDIDPSTTMLVGLDAAADRLEQVDEGDAVTVGYDLTDGGVRPRTAVGGRHVLLRDGRVTAPDDASRHPRTAIGFSAGGRRMYLMTADGRTARTPGATLREMAERMLRAGAADALELDGGGSSTLLAREPGATAPGVRNRTGGLFRAVPNGLVVLSPPGSGKVRGVWIRPRLQSRPPRGSALPRQADPYRVFSGLRRSLTATTHDEAFGPVRYPPRPESLRWSASSGTVSGGRDVRYTAGAPGAATVAARWGPMRGTVEVEVLPGPRRIAATPASLAFPDTSRSARFVLTGVAPDGSRAPIEPDDAVLDFDPGLVDVAPRADGTLRVEPRAERGTGEIAISVAGSEGRVRTAVPVRIGTAIEPVAEFDDAARWTASAARGEASVRPVPGRSGDGLALTYDFTRSQGTRAAYARPPAPIRLDRPAFSFGLWVRGDAQGAGTALTVVDAERSTHTLRGPEIDWTGWRKIEFPVPQGVAQPLTLTRLYAYETRAERAYRSELVFDDLTGVLAVEG</sequence>
<dbReference type="RefSeq" id="WP_344160511.1">
    <property type="nucleotide sequence ID" value="NZ_BAAAPC010000003.1"/>
</dbReference>
<gene>
    <name evidence="4" type="ORF">GCM10009799_10760</name>
</gene>
<feature type="signal peptide" evidence="2">
    <location>
        <begin position="1"/>
        <end position="30"/>
    </location>
</feature>
<feature type="chain" id="PRO_5046845518" description="Phosphodiester glycosidase domain-containing protein" evidence="2">
    <location>
        <begin position="31"/>
        <end position="742"/>
    </location>
</feature>
<dbReference type="Pfam" id="PF09992">
    <property type="entry name" value="NAGPA"/>
    <property type="match status" value="1"/>
</dbReference>
<evidence type="ECO:0000313" key="4">
    <source>
        <dbReference type="EMBL" id="GAA1987027.1"/>
    </source>
</evidence>